<comment type="caution">
    <text evidence="3">The sequence shown here is derived from an EMBL/GenBank/DDBJ whole genome shotgun (WGS) entry which is preliminary data.</text>
</comment>
<dbReference type="PANTHER" id="PTHR19964:SF92">
    <property type="entry name" value="PATJ HOMOLOG"/>
    <property type="match status" value="1"/>
</dbReference>
<dbReference type="Gene3D" id="2.30.42.10">
    <property type="match status" value="2"/>
</dbReference>
<evidence type="ECO:0000313" key="4">
    <source>
        <dbReference type="Proteomes" id="UP000678393"/>
    </source>
</evidence>
<gene>
    <name evidence="3" type="ORF">CUNI_LOCUS8004</name>
</gene>
<dbReference type="InterPro" id="IPR051342">
    <property type="entry name" value="PDZ_scaffold"/>
</dbReference>
<dbReference type="Pfam" id="PF00595">
    <property type="entry name" value="PDZ"/>
    <property type="match status" value="2"/>
</dbReference>
<keyword evidence="4" id="KW-1185">Reference proteome</keyword>
<sequence>DPSRPNENTIVIRSLVPGGVAQQDGRLVPGDRLLFVNDVSLQGATQVEAAQALKAAPRGTVGIGVAKLLPLKDVFQSAAQEVTCPPATTSPPPFRSTPTPPLTPPLRPAPCSPKRFDIESKLRGRSGIMHRQASSTSSSEYLTSSDLKTPPGSPRAYYSGHSGLTSPELNRVSASLERTVHIHKNNVHLGLTVETVDKGINGCVVKSIAKPSAVEQDGSIQVGDYIVSINNESLRRVTNAQARAIFRRSSLLGSD</sequence>
<dbReference type="CDD" id="cd06670">
    <property type="entry name" value="PDZ6_MUPP1-like"/>
    <property type="match status" value="1"/>
</dbReference>
<dbReference type="EMBL" id="CAJHNH020001289">
    <property type="protein sequence ID" value="CAG5122446.1"/>
    <property type="molecule type" value="Genomic_DNA"/>
</dbReference>
<dbReference type="AlphaFoldDB" id="A0A8S3Z6M6"/>
<accession>A0A8S3Z6M6</accession>
<dbReference type="SMART" id="SM00228">
    <property type="entry name" value="PDZ"/>
    <property type="match status" value="2"/>
</dbReference>
<dbReference type="PROSITE" id="PS50106">
    <property type="entry name" value="PDZ"/>
    <property type="match status" value="2"/>
</dbReference>
<dbReference type="InterPro" id="IPR036034">
    <property type="entry name" value="PDZ_sf"/>
</dbReference>
<evidence type="ECO:0000259" key="2">
    <source>
        <dbReference type="PROSITE" id="PS50106"/>
    </source>
</evidence>
<feature type="domain" description="PDZ" evidence="2">
    <location>
        <begin position="179"/>
        <end position="249"/>
    </location>
</feature>
<feature type="domain" description="PDZ" evidence="2">
    <location>
        <begin position="1"/>
        <end position="57"/>
    </location>
</feature>
<evidence type="ECO:0000256" key="1">
    <source>
        <dbReference type="SAM" id="MobiDB-lite"/>
    </source>
</evidence>
<feature type="non-terminal residue" evidence="3">
    <location>
        <position position="255"/>
    </location>
</feature>
<feature type="non-terminal residue" evidence="3">
    <location>
        <position position="1"/>
    </location>
</feature>
<dbReference type="SUPFAM" id="SSF50156">
    <property type="entry name" value="PDZ domain-like"/>
    <property type="match status" value="2"/>
</dbReference>
<feature type="compositionally biased region" description="Low complexity" evidence="1">
    <location>
        <begin position="134"/>
        <end position="145"/>
    </location>
</feature>
<organism evidence="3 4">
    <name type="scientific">Candidula unifasciata</name>
    <dbReference type="NCBI Taxonomy" id="100452"/>
    <lineage>
        <taxon>Eukaryota</taxon>
        <taxon>Metazoa</taxon>
        <taxon>Spiralia</taxon>
        <taxon>Lophotrochozoa</taxon>
        <taxon>Mollusca</taxon>
        <taxon>Gastropoda</taxon>
        <taxon>Heterobranchia</taxon>
        <taxon>Euthyneura</taxon>
        <taxon>Panpulmonata</taxon>
        <taxon>Eupulmonata</taxon>
        <taxon>Stylommatophora</taxon>
        <taxon>Helicina</taxon>
        <taxon>Helicoidea</taxon>
        <taxon>Geomitridae</taxon>
        <taxon>Candidula</taxon>
    </lineage>
</organism>
<evidence type="ECO:0000313" key="3">
    <source>
        <dbReference type="EMBL" id="CAG5122446.1"/>
    </source>
</evidence>
<dbReference type="InterPro" id="IPR001478">
    <property type="entry name" value="PDZ"/>
</dbReference>
<reference evidence="3" key="1">
    <citation type="submission" date="2021-04" db="EMBL/GenBank/DDBJ databases">
        <authorList>
            <consortium name="Molecular Ecology Group"/>
        </authorList>
    </citation>
    <scope>NUCLEOTIDE SEQUENCE</scope>
</reference>
<feature type="compositionally biased region" description="Pro residues" evidence="1">
    <location>
        <begin position="88"/>
        <end position="111"/>
    </location>
</feature>
<proteinExistence type="predicted"/>
<protein>
    <recommendedName>
        <fullName evidence="2">PDZ domain-containing protein</fullName>
    </recommendedName>
</protein>
<dbReference type="OrthoDB" id="6022242at2759"/>
<name>A0A8S3Z6M6_9EUPU</name>
<dbReference type="PANTHER" id="PTHR19964">
    <property type="entry name" value="MULTIPLE PDZ DOMAIN PROTEIN"/>
    <property type="match status" value="1"/>
</dbReference>
<feature type="region of interest" description="Disordered" evidence="1">
    <location>
        <begin position="83"/>
        <end position="162"/>
    </location>
</feature>
<dbReference type="Proteomes" id="UP000678393">
    <property type="component" value="Unassembled WGS sequence"/>
</dbReference>